<evidence type="ECO:0000313" key="2">
    <source>
        <dbReference type="EMBL" id="RIA78386.1"/>
    </source>
</evidence>
<protein>
    <submittedName>
        <fullName evidence="2">FRG domain-containing protein</fullName>
    </submittedName>
</protein>
<organism evidence="2 3">
    <name type="scientific">Anaeroplasma bactoclasticum</name>
    <dbReference type="NCBI Taxonomy" id="2088"/>
    <lineage>
        <taxon>Bacteria</taxon>
        <taxon>Bacillati</taxon>
        <taxon>Mycoplasmatota</taxon>
        <taxon>Mollicutes</taxon>
        <taxon>Anaeroplasmatales</taxon>
        <taxon>Anaeroplasmataceae</taxon>
        <taxon>Anaeroplasma</taxon>
    </lineage>
</organism>
<dbReference type="Pfam" id="PF08867">
    <property type="entry name" value="FRG"/>
    <property type="match status" value="1"/>
</dbReference>
<dbReference type="AlphaFoldDB" id="A0A397S0S7"/>
<dbReference type="RefSeq" id="WP_119015507.1">
    <property type="nucleotide sequence ID" value="NZ_QXEV01000002.1"/>
</dbReference>
<dbReference type="InParanoid" id="A0A397S0S7"/>
<dbReference type="OrthoDB" id="9816036at2"/>
<dbReference type="SMART" id="SM00901">
    <property type="entry name" value="FRG"/>
    <property type="match status" value="1"/>
</dbReference>
<proteinExistence type="predicted"/>
<dbReference type="InterPro" id="IPR014966">
    <property type="entry name" value="FRG-dom"/>
</dbReference>
<feature type="domain" description="FRG" evidence="1">
    <location>
        <begin position="141"/>
        <end position="235"/>
    </location>
</feature>
<evidence type="ECO:0000259" key="1">
    <source>
        <dbReference type="SMART" id="SM00901"/>
    </source>
</evidence>
<dbReference type="EMBL" id="QXEV01000002">
    <property type="protein sequence ID" value="RIA78386.1"/>
    <property type="molecule type" value="Genomic_DNA"/>
</dbReference>
<name>A0A397S0S7_9MOLU</name>
<keyword evidence="3" id="KW-1185">Reference proteome</keyword>
<evidence type="ECO:0000313" key="3">
    <source>
        <dbReference type="Proteomes" id="UP000266506"/>
    </source>
</evidence>
<gene>
    <name evidence="2" type="ORF">EI71_00338</name>
</gene>
<accession>A0A397S0S7</accession>
<reference evidence="2 3" key="1">
    <citation type="submission" date="2018-08" db="EMBL/GenBank/DDBJ databases">
        <title>Genomic Encyclopedia of Archaeal and Bacterial Type Strains, Phase II (KMG-II): from individual species to whole genera.</title>
        <authorList>
            <person name="Goeker M."/>
        </authorList>
    </citation>
    <scope>NUCLEOTIDE SEQUENCE [LARGE SCALE GENOMIC DNA]</scope>
    <source>
        <strain evidence="2 3">ATCC 27112</strain>
    </source>
</reference>
<sequence>MIYKLKVDDKVINGVFIADPDFGYFFVTEWKDVELKFKSMDTFKMENDEIYPIINENVHYKVYSINQENRFMYLFVNQENKKEDLAFYYSFDDLAFKLDFLDNVGFKALLASVTLLPNGNYVIGNVGDYISAVEELKRKNKEDEAFYRGHYSYKYTLVPSLYRKKKYYDNESYMYMDFKIQFYNELSSKKYIEILTTMQHYKMPTRLLDTTSNPLVALYMACDKPQGYKNKGLVIGEVVVMNEAIRNVKYSDSNAVTLLSSLAVLETNYKQELYEKIMESKEKNDPSIYKNSIAYKRFVAEVYNELPYFDQDFFNPDVLLRPRHVKVGMINERIIAQSGSFILFGLCNYVTGEYQHLNTVSKQRIFIVHREYIQEQLNLLNINAGTMYPDKDHVSVSIMKSYE</sequence>
<comment type="caution">
    <text evidence="2">The sequence shown here is derived from an EMBL/GenBank/DDBJ whole genome shotgun (WGS) entry which is preliminary data.</text>
</comment>
<dbReference type="Proteomes" id="UP000266506">
    <property type="component" value="Unassembled WGS sequence"/>
</dbReference>